<dbReference type="SUPFAM" id="SSF53633">
    <property type="entry name" value="Carbamate kinase-like"/>
    <property type="match status" value="1"/>
</dbReference>
<evidence type="ECO:0000256" key="4">
    <source>
        <dbReference type="ARBA" id="ARBA00022679"/>
    </source>
</evidence>
<comment type="pathway">
    <text evidence="8">Amino-acid biosynthesis; L-proline biosynthesis; L-glutamate 5-semialdehyde from L-glutamate: step 1/2.</text>
</comment>
<keyword evidence="11" id="KW-1185">Reference proteome</keyword>
<reference evidence="10 11" key="1">
    <citation type="submission" date="2019-03" db="EMBL/GenBank/DDBJ databases">
        <title>Genomic Encyclopedia of Type Strains, Phase IV (KMG-IV): sequencing the most valuable type-strain genomes for metagenomic binning, comparative biology and taxonomic classification.</title>
        <authorList>
            <person name="Goeker M."/>
        </authorList>
    </citation>
    <scope>NUCLEOTIDE SEQUENCE [LARGE SCALE GENOMIC DNA]</scope>
    <source>
        <strain evidence="10 11">DSM 21944</strain>
    </source>
</reference>
<dbReference type="InterPro" id="IPR041739">
    <property type="entry name" value="G5K_ProB"/>
</dbReference>
<dbReference type="Pfam" id="PF00696">
    <property type="entry name" value="AA_kinase"/>
    <property type="match status" value="1"/>
</dbReference>
<dbReference type="Proteomes" id="UP000294599">
    <property type="component" value="Unassembled WGS sequence"/>
</dbReference>
<accession>A0A4R3LL88</accession>
<feature type="binding site" evidence="8">
    <location>
        <begin position="209"/>
        <end position="215"/>
    </location>
    <ligand>
        <name>ATP</name>
        <dbReference type="ChEBI" id="CHEBI:30616"/>
    </ligand>
</feature>
<evidence type="ECO:0000256" key="5">
    <source>
        <dbReference type="ARBA" id="ARBA00022741"/>
    </source>
</evidence>
<comment type="function">
    <text evidence="8">Catalyzes the transfer of a phosphate group to glutamate to form L-glutamate 5-phosphate.</text>
</comment>
<evidence type="ECO:0000259" key="9">
    <source>
        <dbReference type="SMART" id="SM00359"/>
    </source>
</evidence>
<evidence type="ECO:0000313" key="11">
    <source>
        <dbReference type="Proteomes" id="UP000294599"/>
    </source>
</evidence>
<evidence type="ECO:0000256" key="1">
    <source>
        <dbReference type="ARBA" id="ARBA00022490"/>
    </source>
</evidence>
<dbReference type="GO" id="GO:0003723">
    <property type="term" value="F:RNA binding"/>
    <property type="evidence" value="ECO:0007669"/>
    <property type="project" value="InterPro"/>
</dbReference>
<keyword evidence="6 8" id="KW-0418">Kinase</keyword>
<dbReference type="InterPro" id="IPR019797">
    <property type="entry name" value="Glutamate_5-kinase_CS"/>
</dbReference>
<feature type="binding site" evidence="8">
    <location>
        <position position="46"/>
    </location>
    <ligand>
        <name>substrate</name>
    </ligand>
</feature>
<dbReference type="GO" id="GO:0055129">
    <property type="term" value="P:L-proline biosynthetic process"/>
    <property type="evidence" value="ECO:0007669"/>
    <property type="project" value="UniProtKB-UniRule"/>
</dbReference>
<evidence type="ECO:0000256" key="6">
    <source>
        <dbReference type="ARBA" id="ARBA00022777"/>
    </source>
</evidence>
<feature type="binding site" evidence="8">
    <location>
        <position position="145"/>
    </location>
    <ligand>
        <name>substrate</name>
    </ligand>
</feature>
<dbReference type="InterPro" id="IPR036393">
    <property type="entry name" value="AceGlu_kinase-like_sf"/>
</dbReference>
<keyword evidence="3 8" id="KW-0641">Proline biosynthesis</keyword>
<keyword evidence="7 8" id="KW-0067">ATP-binding</keyword>
<dbReference type="Gene3D" id="2.30.130.10">
    <property type="entry name" value="PUA domain"/>
    <property type="match status" value="1"/>
</dbReference>
<dbReference type="SMART" id="SM00359">
    <property type="entry name" value="PUA"/>
    <property type="match status" value="1"/>
</dbReference>
<dbReference type="Gene3D" id="3.40.1160.10">
    <property type="entry name" value="Acetylglutamate kinase-like"/>
    <property type="match status" value="1"/>
</dbReference>
<dbReference type="InterPro" id="IPR011529">
    <property type="entry name" value="Glu_5kinase"/>
</dbReference>
<dbReference type="PROSITE" id="PS50890">
    <property type="entry name" value="PUA"/>
    <property type="match status" value="1"/>
</dbReference>
<evidence type="ECO:0000256" key="2">
    <source>
        <dbReference type="ARBA" id="ARBA00022605"/>
    </source>
</evidence>
<keyword evidence="1 8" id="KW-0963">Cytoplasm</keyword>
<feature type="domain" description="PUA" evidence="9">
    <location>
        <begin position="275"/>
        <end position="357"/>
    </location>
</feature>
<dbReference type="EC" id="2.7.2.11" evidence="8"/>
<dbReference type="RefSeq" id="WP_123522714.1">
    <property type="nucleotide sequence ID" value="NZ_JBHLWF010000007.1"/>
</dbReference>
<keyword evidence="5 8" id="KW-0547">Nucleotide-binding</keyword>
<dbReference type="AlphaFoldDB" id="A0A4R3LL88"/>
<proteinExistence type="inferred from homology"/>
<dbReference type="FunFam" id="3.40.1160.10:FF:000006">
    <property type="entry name" value="Glutamate 5-kinase"/>
    <property type="match status" value="1"/>
</dbReference>
<evidence type="ECO:0000256" key="7">
    <source>
        <dbReference type="ARBA" id="ARBA00022840"/>
    </source>
</evidence>
<dbReference type="PANTHER" id="PTHR43654:SF1">
    <property type="entry name" value="ISOPENTENYL PHOSPHATE KINASE"/>
    <property type="match status" value="1"/>
</dbReference>
<dbReference type="PIRSF" id="PIRSF000729">
    <property type="entry name" value="GK"/>
    <property type="match status" value="1"/>
</dbReference>
<dbReference type="PRINTS" id="PR00474">
    <property type="entry name" value="GLU5KINASE"/>
</dbReference>
<sequence length="365" mass="37945">MRLVIKLGTSTVTGGGAAPDRARLAGVARSLRRLCDAGHQPVLVSSGAVAAGRALRPDIAAGRNVPHKQMLSALGQPALMALYTALFADEGLQVAQILLTHADVEHRRRYLNARTTLLGLIDAGIVPVVNENDTLATAEIRVGDNDQLSALIAGLVDAPLLVLLTDQDGLFDADPRRNADARLVTDISEDPIPDVLWEAAGGSTGGLGTGGMLTKLRAAEIARRAGTDTVIANGQDSAVIERLLAGEAVGTRIRAGIAPREARKRYILAGGRARGAIVVDAGAETALGAGRSLLAVGVTTTDGDFGRGDTVEVRGPAGRLLARGIANYSAAELLRIAGRRSGDIETVLGYHYGPEAIHRNDLVTL</sequence>
<dbReference type="EMBL" id="SMAF01000003">
    <property type="protein sequence ID" value="TCT00289.1"/>
    <property type="molecule type" value="Genomic_DNA"/>
</dbReference>
<dbReference type="HAMAP" id="MF_00456">
    <property type="entry name" value="ProB"/>
    <property type="match status" value="1"/>
</dbReference>
<feature type="binding site" evidence="8">
    <location>
        <position position="6"/>
    </location>
    <ligand>
        <name>ATP</name>
        <dbReference type="ChEBI" id="CHEBI:30616"/>
    </ligand>
</feature>
<comment type="similarity">
    <text evidence="8">Belongs to the glutamate 5-kinase family.</text>
</comment>
<dbReference type="InterPro" id="IPR015947">
    <property type="entry name" value="PUA-like_sf"/>
</dbReference>
<evidence type="ECO:0000256" key="8">
    <source>
        <dbReference type="HAMAP-Rule" id="MF_00456"/>
    </source>
</evidence>
<evidence type="ECO:0000256" key="3">
    <source>
        <dbReference type="ARBA" id="ARBA00022650"/>
    </source>
</evidence>
<dbReference type="InterPro" id="IPR005715">
    <property type="entry name" value="Glu_5kinase/COase_Synthase"/>
</dbReference>
<feature type="binding site" evidence="8">
    <location>
        <position position="133"/>
    </location>
    <ligand>
        <name>substrate</name>
    </ligand>
</feature>
<dbReference type="GO" id="GO:0005524">
    <property type="term" value="F:ATP binding"/>
    <property type="evidence" value="ECO:0007669"/>
    <property type="project" value="UniProtKB-KW"/>
</dbReference>
<keyword evidence="2 8" id="KW-0028">Amino-acid biosynthesis</keyword>
<evidence type="ECO:0000313" key="10">
    <source>
        <dbReference type="EMBL" id="TCT00289.1"/>
    </source>
</evidence>
<dbReference type="Pfam" id="PF01472">
    <property type="entry name" value="PUA"/>
    <property type="match status" value="1"/>
</dbReference>
<feature type="binding site" evidence="8">
    <location>
        <begin position="165"/>
        <end position="166"/>
    </location>
    <ligand>
        <name>ATP</name>
        <dbReference type="ChEBI" id="CHEBI:30616"/>
    </ligand>
</feature>
<dbReference type="NCBIfam" id="TIGR01027">
    <property type="entry name" value="proB"/>
    <property type="match status" value="1"/>
</dbReference>
<dbReference type="GO" id="GO:0005829">
    <property type="term" value="C:cytosol"/>
    <property type="evidence" value="ECO:0007669"/>
    <property type="project" value="TreeGrafter"/>
</dbReference>
<dbReference type="PROSITE" id="PS00902">
    <property type="entry name" value="GLUTAMATE_5_KINASE"/>
    <property type="match status" value="1"/>
</dbReference>
<gene>
    <name evidence="8" type="primary">proB</name>
    <name evidence="10" type="ORF">EDC25_10357</name>
</gene>
<dbReference type="InterPro" id="IPR001057">
    <property type="entry name" value="Glu/AcGlu_kinase"/>
</dbReference>
<keyword evidence="4 8" id="KW-0808">Transferase</keyword>
<dbReference type="InterPro" id="IPR001048">
    <property type="entry name" value="Asp/Glu/Uridylate_kinase"/>
</dbReference>
<dbReference type="SUPFAM" id="SSF88697">
    <property type="entry name" value="PUA domain-like"/>
    <property type="match status" value="1"/>
</dbReference>
<dbReference type="CDD" id="cd21157">
    <property type="entry name" value="PUA_G5K"/>
    <property type="match status" value="1"/>
</dbReference>
<comment type="catalytic activity">
    <reaction evidence="8">
        <text>L-glutamate + ATP = L-glutamyl 5-phosphate + ADP</text>
        <dbReference type="Rhea" id="RHEA:14877"/>
        <dbReference type="ChEBI" id="CHEBI:29985"/>
        <dbReference type="ChEBI" id="CHEBI:30616"/>
        <dbReference type="ChEBI" id="CHEBI:58274"/>
        <dbReference type="ChEBI" id="CHEBI:456216"/>
        <dbReference type="EC" id="2.7.2.11"/>
    </reaction>
</comment>
<dbReference type="OrthoDB" id="9804434at2"/>
<comment type="subcellular location">
    <subcellularLocation>
        <location evidence="8">Cytoplasm</location>
    </subcellularLocation>
</comment>
<dbReference type="InterPro" id="IPR002478">
    <property type="entry name" value="PUA"/>
</dbReference>
<dbReference type="GO" id="GO:0004349">
    <property type="term" value="F:glutamate 5-kinase activity"/>
    <property type="evidence" value="ECO:0007669"/>
    <property type="project" value="UniProtKB-UniRule"/>
</dbReference>
<dbReference type="InterPro" id="IPR036974">
    <property type="entry name" value="PUA_sf"/>
</dbReference>
<organism evidence="10 11">
    <name type="scientific">Pseudofulvimonas gallinarii</name>
    <dbReference type="NCBI Taxonomy" id="634155"/>
    <lineage>
        <taxon>Bacteria</taxon>
        <taxon>Pseudomonadati</taxon>
        <taxon>Pseudomonadota</taxon>
        <taxon>Gammaproteobacteria</taxon>
        <taxon>Lysobacterales</taxon>
        <taxon>Rhodanobacteraceae</taxon>
        <taxon>Pseudofulvimonas</taxon>
    </lineage>
</organism>
<dbReference type="UniPathway" id="UPA00098">
    <property type="reaction ID" value="UER00359"/>
</dbReference>
<protein>
    <recommendedName>
        <fullName evidence="8">Glutamate 5-kinase</fullName>
        <ecNumber evidence="8">2.7.2.11</ecNumber>
    </recommendedName>
    <alternativeName>
        <fullName evidence="8">Gamma-glutamyl kinase</fullName>
        <shortName evidence="8">GK</shortName>
    </alternativeName>
</protein>
<name>A0A4R3LL88_9GAMM</name>
<dbReference type="CDD" id="cd04242">
    <property type="entry name" value="AAK_G5K_ProB"/>
    <property type="match status" value="1"/>
</dbReference>
<comment type="caution">
    <text evidence="10">The sequence shown here is derived from an EMBL/GenBank/DDBJ whole genome shotgun (WGS) entry which is preliminary data.</text>
</comment>
<dbReference type="PANTHER" id="PTHR43654">
    <property type="entry name" value="GLUTAMATE 5-KINASE"/>
    <property type="match status" value="1"/>
</dbReference>